<dbReference type="Gene3D" id="3.40.50.1820">
    <property type="entry name" value="alpha/beta hydrolase"/>
    <property type="match status" value="1"/>
</dbReference>
<evidence type="ECO:0000313" key="3">
    <source>
        <dbReference type="Proteomes" id="UP000256708"/>
    </source>
</evidence>
<gene>
    <name evidence="2" type="ORF">DXT99_11700</name>
</gene>
<sequence>MRWEAHGDSSEGSIPIVMVHGIPTHPRLWRYVIPKVERAGVQCFAWELVGFGWSMSEGIGRDISVARQAEYLYAWLNHQGITRAVFVGHDLGGGVLQELLTRHPELCQGLVLADSVAYANWPVTAVHMARAMEENIEKLPPQLVKPFFLAGLLNLGHDNAGRLLESIALHWKPYARAIGPKAFANQLRHLRARDTMAVAGKLYQINAPARVVWGEADALSMASGKRLATELGATFTRIPGGRHFTPEDHPGEVAAAINDVLQEVLKKQPV</sequence>
<keyword evidence="3" id="KW-1185">Reference proteome</keyword>
<dbReference type="AlphaFoldDB" id="A0A3D8LCP0"/>
<accession>A0A3D8LCP0</accession>
<keyword evidence="2" id="KW-0378">Hydrolase</keyword>
<evidence type="ECO:0000259" key="1">
    <source>
        <dbReference type="Pfam" id="PF00561"/>
    </source>
</evidence>
<protein>
    <submittedName>
        <fullName evidence="2">Alpha/beta hydrolase</fullName>
    </submittedName>
</protein>
<dbReference type="SUPFAM" id="SSF53474">
    <property type="entry name" value="alpha/beta-Hydrolases"/>
    <property type="match status" value="1"/>
</dbReference>
<organism evidence="2 3">
    <name type="scientific">Pontibacter diazotrophicus</name>
    <dbReference type="NCBI Taxonomy" id="1400979"/>
    <lineage>
        <taxon>Bacteria</taxon>
        <taxon>Pseudomonadati</taxon>
        <taxon>Bacteroidota</taxon>
        <taxon>Cytophagia</taxon>
        <taxon>Cytophagales</taxon>
        <taxon>Hymenobacteraceae</taxon>
        <taxon>Pontibacter</taxon>
    </lineage>
</organism>
<dbReference type="InterPro" id="IPR000639">
    <property type="entry name" value="Epox_hydrolase-like"/>
</dbReference>
<proteinExistence type="predicted"/>
<feature type="domain" description="AB hydrolase-1" evidence="1">
    <location>
        <begin position="15"/>
        <end position="250"/>
    </location>
</feature>
<dbReference type="OrthoDB" id="9780932at2"/>
<reference evidence="3" key="1">
    <citation type="submission" date="2018-08" db="EMBL/GenBank/DDBJ databases">
        <authorList>
            <person name="Liu Z.-W."/>
            <person name="Du Z.-J."/>
        </authorList>
    </citation>
    <scope>NUCLEOTIDE SEQUENCE [LARGE SCALE GENOMIC DNA]</scope>
    <source>
        <strain evidence="3">H4X</strain>
    </source>
</reference>
<comment type="caution">
    <text evidence="2">The sequence shown here is derived from an EMBL/GenBank/DDBJ whole genome shotgun (WGS) entry which is preliminary data.</text>
</comment>
<dbReference type="InterPro" id="IPR029058">
    <property type="entry name" value="AB_hydrolase_fold"/>
</dbReference>
<dbReference type="Pfam" id="PF00561">
    <property type="entry name" value="Abhydrolase_1"/>
    <property type="match status" value="1"/>
</dbReference>
<name>A0A3D8LCP0_9BACT</name>
<dbReference type="PRINTS" id="PR00412">
    <property type="entry name" value="EPOXHYDRLASE"/>
</dbReference>
<evidence type="ECO:0000313" key="2">
    <source>
        <dbReference type="EMBL" id="RDV15044.1"/>
    </source>
</evidence>
<dbReference type="PANTHER" id="PTHR43798">
    <property type="entry name" value="MONOACYLGLYCEROL LIPASE"/>
    <property type="match status" value="1"/>
</dbReference>
<dbReference type="EMBL" id="QRGR01000011">
    <property type="protein sequence ID" value="RDV15044.1"/>
    <property type="molecule type" value="Genomic_DNA"/>
</dbReference>
<dbReference type="InterPro" id="IPR050266">
    <property type="entry name" value="AB_hydrolase_sf"/>
</dbReference>
<dbReference type="Proteomes" id="UP000256708">
    <property type="component" value="Unassembled WGS sequence"/>
</dbReference>
<dbReference type="GO" id="GO:0016787">
    <property type="term" value="F:hydrolase activity"/>
    <property type="evidence" value="ECO:0007669"/>
    <property type="project" value="UniProtKB-KW"/>
</dbReference>
<dbReference type="InterPro" id="IPR000073">
    <property type="entry name" value="AB_hydrolase_1"/>
</dbReference>